<evidence type="ECO:0000313" key="1">
    <source>
        <dbReference type="EMBL" id="DAD78812.1"/>
    </source>
</evidence>
<name>A0A8S5M9B3_9CAUD</name>
<organism evidence="1">
    <name type="scientific">Myoviridae sp. ct1Js5</name>
    <dbReference type="NCBI Taxonomy" id="2826601"/>
    <lineage>
        <taxon>Viruses</taxon>
        <taxon>Duplodnaviria</taxon>
        <taxon>Heunggongvirae</taxon>
        <taxon>Uroviricota</taxon>
        <taxon>Caudoviricetes</taxon>
    </lineage>
</organism>
<reference evidence="1" key="1">
    <citation type="journal article" date="2021" name="Proc. Natl. Acad. Sci. U.S.A.">
        <title>A Catalog of Tens of Thousands of Viruses from Human Metagenomes Reveals Hidden Associations with Chronic Diseases.</title>
        <authorList>
            <person name="Tisza M.J."/>
            <person name="Buck C.B."/>
        </authorList>
    </citation>
    <scope>NUCLEOTIDE SEQUENCE</scope>
    <source>
        <strain evidence="1">Ct1Js5</strain>
    </source>
</reference>
<dbReference type="EMBL" id="BK014852">
    <property type="protein sequence ID" value="DAD78812.1"/>
    <property type="molecule type" value="Genomic_DNA"/>
</dbReference>
<protein>
    <submittedName>
        <fullName evidence="1">Tail morphogenesis protein</fullName>
    </submittedName>
</protein>
<sequence length="172" mass="19886">MEFKDFLIHILTDTKVKLTEAFDRNFERKAFFDDKWANTLIPNRRGSLMMRTGTLRRSIRSNIEGTTVRWTSSVPYADIQNNGGEVEITAKMKRYFWAMYYKAIGAAKGRKGATQKAFSVEAEHWKALALKKVGDKLKIPKRQFIGNHTEVKRMVAEIVDFNIKEALNSIHQ</sequence>
<accession>A0A8S5M9B3</accession>
<proteinExistence type="predicted"/>